<feature type="compositionally biased region" description="Basic and acidic residues" evidence="2">
    <location>
        <begin position="574"/>
        <end position="601"/>
    </location>
</feature>
<feature type="region of interest" description="Disordered" evidence="2">
    <location>
        <begin position="574"/>
        <end position="607"/>
    </location>
</feature>
<evidence type="ECO:0000256" key="1">
    <source>
        <dbReference type="ARBA" id="ARBA00022971"/>
    </source>
</evidence>
<proteinExistence type="predicted"/>
<feature type="compositionally biased region" description="Basic and acidic residues" evidence="2">
    <location>
        <begin position="249"/>
        <end position="261"/>
    </location>
</feature>
<dbReference type="EMBL" id="CAJHUC010000769">
    <property type="protein sequence ID" value="CAD7698148.1"/>
    <property type="molecule type" value="Genomic_DNA"/>
</dbReference>
<feature type="compositionally biased region" description="Basic and acidic residues" evidence="2">
    <location>
        <begin position="775"/>
        <end position="790"/>
    </location>
</feature>
<feature type="compositionally biased region" description="Basic and acidic residues" evidence="2">
    <location>
        <begin position="688"/>
        <end position="715"/>
    </location>
</feature>
<keyword evidence="1" id="KW-0184">Conjugation</keyword>
<dbReference type="OrthoDB" id="272985at2759"/>
<feature type="compositionally biased region" description="Basic and acidic residues" evidence="2">
    <location>
        <begin position="314"/>
        <end position="333"/>
    </location>
</feature>
<feature type="region of interest" description="Disordered" evidence="2">
    <location>
        <begin position="1013"/>
        <end position="1038"/>
    </location>
</feature>
<reference evidence="4" key="1">
    <citation type="submission" date="2020-12" db="EMBL/GenBank/DDBJ databases">
        <authorList>
            <person name="Iha C."/>
        </authorList>
    </citation>
    <scope>NUCLEOTIDE SEQUENCE</scope>
</reference>
<feature type="region of interest" description="Disordered" evidence="2">
    <location>
        <begin position="677"/>
        <end position="717"/>
    </location>
</feature>
<gene>
    <name evidence="4" type="ORF">OSTQU699_LOCUS3509</name>
</gene>
<accession>A0A8S1ITR5</accession>
<dbReference type="AlphaFoldDB" id="A0A8S1ITR5"/>
<evidence type="ECO:0000259" key="3">
    <source>
        <dbReference type="Pfam" id="PF03389"/>
    </source>
</evidence>
<comment type="caution">
    <text evidence="4">The sequence shown here is derived from an EMBL/GenBank/DDBJ whole genome shotgun (WGS) entry which is preliminary data.</text>
</comment>
<evidence type="ECO:0000313" key="4">
    <source>
        <dbReference type="EMBL" id="CAD7698148.1"/>
    </source>
</evidence>
<feature type="compositionally biased region" description="Basic and acidic residues" evidence="2">
    <location>
        <begin position="966"/>
        <end position="977"/>
    </location>
</feature>
<feature type="domain" description="MobA/MobL protein" evidence="3">
    <location>
        <begin position="22"/>
        <end position="218"/>
    </location>
</feature>
<protein>
    <recommendedName>
        <fullName evidence="3">MobA/MobL protein domain-containing protein</fullName>
    </recommendedName>
</protein>
<dbReference type="Gene3D" id="3.30.930.30">
    <property type="match status" value="1"/>
</dbReference>
<keyword evidence="5" id="KW-1185">Reference proteome</keyword>
<name>A0A8S1ITR5_9CHLO</name>
<dbReference type="InterPro" id="IPR005053">
    <property type="entry name" value="MobA_MobL"/>
</dbReference>
<feature type="compositionally biased region" description="Basic and acidic residues" evidence="2">
    <location>
        <begin position="987"/>
        <end position="998"/>
    </location>
</feature>
<feature type="region of interest" description="Disordered" evidence="2">
    <location>
        <begin position="843"/>
        <end position="879"/>
    </location>
</feature>
<feature type="compositionally biased region" description="Basic and acidic residues" evidence="2">
    <location>
        <begin position="1021"/>
        <end position="1030"/>
    </location>
</feature>
<feature type="region of interest" description="Disordered" evidence="2">
    <location>
        <begin position="249"/>
        <end position="361"/>
    </location>
</feature>
<organism evidence="4 5">
    <name type="scientific">Ostreobium quekettii</name>
    <dbReference type="NCBI Taxonomy" id="121088"/>
    <lineage>
        <taxon>Eukaryota</taxon>
        <taxon>Viridiplantae</taxon>
        <taxon>Chlorophyta</taxon>
        <taxon>core chlorophytes</taxon>
        <taxon>Ulvophyceae</taxon>
        <taxon>TCBD clade</taxon>
        <taxon>Bryopsidales</taxon>
        <taxon>Ostreobineae</taxon>
        <taxon>Ostreobiaceae</taxon>
        <taxon>Ostreobium</taxon>
    </lineage>
</organism>
<feature type="region of interest" description="Disordered" evidence="2">
    <location>
        <begin position="955"/>
        <end position="998"/>
    </location>
</feature>
<feature type="compositionally biased region" description="Gly residues" evidence="2">
    <location>
        <begin position="343"/>
        <end position="358"/>
    </location>
</feature>
<dbReference type="Proteomes" id="UP000708148">
    <property type="component" value="Unassembled WGS sequence"/>
</dbReference>
<evidence type="ECO:0000313" key="5">
    <source>
        <dbReference type="Proteomes" id="UP000708148"/>
    </source>
</evidence>
<sequence>MAIYHLKVTTGSKLKGASGTIRCDYITRQGAYADREEELVLVESGNLPSWASDERHFWEAADTYERKNGRVYNEVEVALPRELARGQQVELAREFVSDLMTPSRLPYTMAIHDSDGHNPHMHVIYSERGDDGVAREMEQHFRRANRARPWKGGAPKDTSMRGSEWVKQVRKDWEIAANVALERAGETERVDCRSYKERGIARTPQLHLGVAAAAMLRRGVEVDRVASYVRIEKIRQLEREIELELERSRASGREEVDKAGVDADQGGEASPFCLSSITKTGECEPVSEPEGEARDRSNSLPRLPTERPAGQRKGGAERLSSHEFPSEHHRDLTGEPPPILSQGVGGGGAPGSSPGGLDGASDRRELALSVMKSALDRSPKDATWKEFADSLKKASVTLVPEGTQGDYGRICGLYLEYEGVRLPASEVDRSASYDQLTRVLGTLERSHLGDVCRVVAIPGLGDVHVLIAKRRAALAPEKTGPELELPGFVDRDYKGAREKFEEKLAASRARSVEERREVKAPEELNRPGFIDRVYRGPKEKFLDELARYEAGERRARRGPDPELEVRMASARAEERRAVMREGGGERERDGSRDDGLRRPGFKDFTPVGANEKLLREVKERLGEDAYQRALDARRALGSSEGGKLEDAIGEVERVVSASKRTADEELIARLGGKDFLAGRWQTSPGDGGKQDEPIKGADHALARKKLESEPAKLTEEPASMQVKEVFVAREKGEVALVADDKHHAVVPTAGLGTKLSRGEAVEVSASSDGVIKVARAPEKARAETPTRMEEQGQDIRAPEPSTRHAPIIYTEGRGNKLEVGKHVALSPDGKGDVRIEPARAVEKRVAEQNKPTPAPSNPSTTSEEREAPGTQTPGTSYHDNDALSRAQVIAKAKATGTVLLHPDKEPMVGRVVEKFVVRGKGEAALVVNDKNHVIIYTKGREDQLEVGKYVALSPDGKGSSNVESVKAVEKGGAEKSKSAPTPLSERAQPERGVERKQDCRAVLARVEAGAKQKAPALSAIDRARPGKDGEPPAMEQRPTMKEWLKAQQDSGVDAKAPIKHGVIEGKVDRDPVYLKEGKHYVISQDDGSKKTLESSPKLEELRDKKMCFVRNEIGEIAKNLEVSKGRSR</sequence>
<dbReference type="Pfam" id="PF03389">
    <property type="entry name" value="MobA_MobL"/>
    <property type="match status" value="1"/>
</dbReference>
<feature type="region of interest" description="Disordered" evidence="2">
    <location>
        <begin position="772"/>
        <end position="804"/>
    </location>
</feature>
<evidence type="ECO:0000256" key="2">
    <source>
        <dbReference type="SAM" id="MobiDB-lite"/>
    </source>
</evidence>